<gene>
    <name evidence="1" type="ORF">A3C24_04770</name>
</gene>
<protein>
    <submittedName>
        <fullName evidence="1">Uncharacterized protein</fullName>
    </submittedName>
</protein>
<name>A0A1F7GW06_9BACT</name>
<reference evidence="1 2" key="1">
    <citation type="journal article" date="2016" name="Nat. Commun.">
        <title>Thousands of microbial genomes shed light on interconnected biogeochemical processes in an aquifer system.</title>
        <authorList>
            <person name="Anantharaman K."/>
            <person name="Brown C.T."/>
            <person name="Hug L.A."/>
            <person name="Sharon I."/>
            <person name="Castelle C.J."/>
            <person name="Probst A.J."/>
            <person name="Thomas B.C."/>
            <person name="Singh A."/>
            <person name="Wilkins M.J."/>
            <person name="Karaoz U."/>
            <person name="Brodie E.L."/>
            <person name="Williams K.H."/>
            <person name="Hubbard S.S."/>
            <person name="Banfield J.F."/>
        </authorList>
    </citation>
    <scope>NUCLEOTIDE SEQUENCE [LARGE SCALE GENOMIC DNA]</scope>
</reference>
<accession>A0A1F7GW06</accession>
<dbReference type="AlphaFoldDB" id="A0A1F7GW06"/>
<organism evidence="1 2">
    <name type="scientific">Candidatus Roizmanbacteria bacterium RIFCSPHIGHO2_02_FULL_37_24</name>
    <dbReference type="NCBI Taxonomy" id="1802037"/>
    <lineage>
        <taxon>Bacteria</taxon>
        <taxon>Candidatus Roizmaniibacteriota</taxon>
    </lineage>
</organism>
<dbReference type="SUPFAM" id="SSF53335">
    <property type="entry name" value="S-adenosyl-L-methionine-dependent methyltransferases"/>
    <property type="match status" value="1"/>
</dbReference>
<sequence>MPEHSHPLTSGETGEHGLAYAWGKTARILLNTHLTELEGRTGSVTVVDIGSAFPWFTQIVRDMHEKYLLSTAEAAVKNVVNSINTPVRKHHDTSPFAFLKDLSLDELLRLRTLFGPKHSPGRRHMVGALFEELTSHSGNLSGLSVAERERVAYHSLSEKLKTPQRTFSLRWEREDRKGAGRWEIIVGEAPDKSAHESLVALIGEAETEVMFSHLSRYFASTLAPHMRRYLAVSLDRDHPQNLKAEALRSFPQDYQDTVLFQRASALRDHVVGNALAWPFGAETIDLAYSIEGIPFYFDPHQISKESVLRFGEDVHSSLKPGGRAVFFPWMTLGGNTDDESLTHVLETQWSSFPGTVLSLDHLTRNELVGTMLPRERELAERASPLFQNGMEEFTMLTLQR</sequence>
<proteinExistence type="predicted"/>
<dbReference type="InterPro" id="IPR029063">
    <property type="entry name" value="SAM-dependent_MTases_sf"/>
</dbReference>
<dbReference type="Proteomes" id="UP000177159">
    <property type="component" value="Unassembled WGS sequence"/>
</dbReference>
<evidence type="ECO:0000313" key="2">
    <source>
        <dbReference type="Proteomes" id="UP000177159"/>
    </source>
</evidence>
<dbReference type="Gene3D" id="3.40.50.150">
    <property type="entry name" value="Vaccinia Virus protein VP39"/>
    <property type="match status" value="1"/>
</dbReference>
<dbReference type="EMBL" id="MFZM01000026">
    <property type="protein sequence ID" value="OGK23091.1"/>
    <property type="molecule type" value="Genomic_DNA"/>
</dbReference>
<evidence type="ECO:0000313" key="1">
    <source>
        <dbReference type="EMBL" id="OGK23091.1"/>
    </source>
</evidence>
<comment type="caution">
    <text evidence="1">The sequence shown here is derived from an EMBL/GenBank/DDBJ whole genome shotgun (WGS) entry which is preliminary data.</text>
</comment>